<proteinExistence type="predicted"/>
<feature type="region of interest" description="Disordered" evidence="1">
    <location>
        <begin position="1"/>
        <end position="110"/>
    </location>
</feature>
<feature type="compositionally biased region" description="Basic residues" evidence="1">
    <location>
        <begin position="9"/>
        <end position="20"/>
    </location>
</feature>
<feature type="compositionally biased region" description="Basic and acidic residues" evidence="1">
    <location>
        <begin position="41"/>
        <end position="57"/>
    </location>
</feature>
<evidence type="ECO:0000313" key="3">
    <source>
        <dbReference type="Proteomes" id="UP001341281"/>
    </source>
</evidence>
<dbReference type="AlphaFoldDB" id="A0AAQ3UML2"/>
<feature type="compositionally biased region" description="Polar residues" evidence="1">
    <location>
        <begin position="62"/>
        <end position="82"/>
    </location>
</feature>
<dbReference type="EMBL" id="CP144753">
    <property type="protein sequence ID" value="WVZ91989.1"/>
    <property type="molecule type" value="Genomic_DNA"/>
</dbReference>
<gene>
    <name evidence="2" type="ORF">U9M48_038088</name>
</gene>
<sequence length="110" mass="12479">MSAEEKNEKNKRRREARQRNKGQPMLPEISKDGDVEEDDEWLHRNETYEPSNVERGDIALATDSTPSYGDNNSTIQFTNLSTDPMAGDLRESAKRVNSTSPIVKPSKNKK</sequence>
<dbReference type="Proteomes" id="UP001341281">
    <property type="component" value="Chromosome 09"/>
</dbReference>
<protein>
    <submittedName>
        <fullName evidence="2">Uncharacterized protein</fullName>
    </submittedName>
</protein>
<accession>A0AAQ3UML2</accession>
<name>A0AAQ3UML2_PASNO</name>
<reference evidence="2 3" key="1">
    <citation type="submission" date="2024-02" db="EMBL/GenBank/DDBJ databases">
        <title>High-quality chromosome-scale genome assembly of Pensacola bahiagrass (Paspalum notatum Flugge var. saurae).</title>
        <authorList>
            <person name="Vega J.M."/>
            <person name="Podio M."/>
            <person name="Orjuela J."/>
            <person name="Siena L.A."/>
            <person name="Pessino S.C."/>
            <person name="Combes M.C."/>
            <person name="Mariac C."/>
            <person name="Albertini E."/>
            <person name="Pupilli F."/>
            <person name="Ortiz J.P.A."/>
            <person name="Leblanc O."/>
        </authorList>
    </citation>
    <scope>NUCLEOTIDE SEQUENCE [LARGE SCALE GENOMIC DNA]</scope>
    <source>
        <strain evidence="2">R1</strain>
        <tissue evidence="2">Leaf</tissue>
    </source>
</reference>
<evidence type="ECO:0000313" key="2">
    <source>
        <dbReference type="EMBL" id="WVZ91989.1"/>
    </source>
</evidence>
<organism evidence="2 3">
    <name type="scientific">Paspalum notatum var. saurae</name>
    <dbReference type="NCBI Taxonomy" id="547442"/>
    <lineage>
        <taxon>Eukaryota</taxon>
        <taxon>Viridiplantae</taxon>
        <taxon>Streptophyta</taxon>
        <taxon>Embryophyta</taxon>
        <taxon>Tracheophyta</taxon>
        <taxon>Spermatophyta</taxon>
        <taxon>Magnoliopsida</taxon>
        <taxon>Liliopsida</taxon>
        <taxon>Poales</taxon>
        <taxon>Poaceae</taxon>
        <taxon>PACMAD clade</taxon>
        <taxon>Panicoideae</taxon>
        <taxon>Andropogonodae</taxon>
        <taxon>Paspaleae</taxon>
        <taxon>Paspalinae</taxon>
        <taxon>Paspalum</taxon>
    </lineage>
</organism>
<evidence type="ECO:0000256" key="1">
    <source>
        <dbReference type="SAM" id="MobiDB-lite"/>
    </source>
</evidence>
<keyword evidence="3" id="KW-1185">Reference proteome</keyword>